<dbReference type="PANTHER" id="PTHR43133:SF46">
    <property type="entry name" value="RNA POLYMERASE SIGMA-70 FACTOR ECF SUBFAMILY"/>
    <property type="match status" value="1"/>
</dbReference>
<dbReference type="EMBL" id="LT605205">
    <property type="protein sequence ID" value="SCD22263.1"/>
    <property type="molecule type" value="Genomic_DNA"/>
</dbReference>
<evidence type="ECO:0000256" key="4">
    <source>
        <dbReference type="ARBA" id="ARBA00023163"/>
    </source>
</evidence>
<dbReference type="Gene3D" id="1.10.1740.10">
    <property type="match status" value="1"/>
</dbReference>
<dbReference type="GO" id="GO:0016987">
    <property type="term" value="F:sigma factor activity"/>
    <property type="evidence" value="ECO:0007669"/>
    <property type="project" value="UniProtKB-KW"/>
</dbReference>
<dbReference type="InterPro" id="IPR013324">
    <property type="entry name" value="RNA_pol_sigma_r3/r4-like"/>
</dbReference>
<comment type="similarity">
    <text evidence="1">Belongs to the sigma-70 factor family. ECF subfamily.</text>
</comment>
<feature type="domain" description="HTH luxR-type" evidence="5">
    <location>
        <begin position="129"/>
        <end position="183"/>
    </location>
</feature>
<dbReference type="SUPFAM" id="SSF88946">
    <property type="entry name" value="Sigma2 domain of RNA polymerase sigma factors"/>
    <property type="match status" value="1"/>
</dbReference>
<dbReference type="CDD" id="cd06171">
    <property type="entry name" value="Sigma70_r4"/>
    <property type="match status" value="1"/>
</dbReference>
<dbReference type="GO" id="GO:0006352">
    <property type="term" value="P:DNA-templated transcription initiation"/>
    <property type="evidence" value="ECO:0007669"/>
    <property type="project" value="InterPro"/>
</dbReference>
<dbReference type="STRING" id="1642647.PSM36_3480"/>
<dbReference type="InterPro" id="IPR013325">
    <property type="entry name" value="RNA_pol_sigma_r2"/>
</dbReference>
<dbReference type="Gene3D" id="1.10.10.10">
    <property type="entry name" value="Winged helix-like DNA-binding domain superfamily/Winged helix DNA-binding domain"/>
    <property type="match status" value="1"/>
</dbReference>
<dbReference type="RefSeq" id="WP_076931926.1">
    <property type="nucleotide sequence ID" value="NZ_LT605205.1"/>
</dbReference>
<evidence type="ECO:0000256" key="2">
    <source>
        <dbReference type="ARBA" id="ARBA00023015"/>
    </source>
</evidence>
<dbReference type="Pfam" id="PF08281">
    <property type="entry name" value="Sigma70_r4_2"/>
    <property type="match status" value="1"/>
</dbReference>
<reference evidence="6 7" key="1">
    <citation type="submission" date="2016-08" db="EMBL/GenBank/DDBJ databases">
        <authorList>
            <person name="Seilhamer J.J."/>
        </authorList>
    </citation>
    <scope>NUCLEOTIDE SEQUENCE [LARGE SCALE GENOMIC DNA]</scope>
    <source>
        <strain evidence="6">M3/6</strain>
    </source>
</reference>
<name>A0A1R3T1H8_9BACT</name>
<gene>
    <name evidence="6" type="ORF">PSM36_3480</name>
</gene>
<accession>A0A1R3T1H8</accession>
<dbReference type="InterPro" id="IPR014284">
    <property type="entry name" value="RNA_pol_sigma-70_dom"/>
</dbReference>
<keyword evidence="3" id="KW-0731">Sigma factor</keyword>
<dbReference type="PANTHER" id="PTHR43133">
    <property type="entry name" value="RNA POLYMERASE ECF-TYPE SIGMA FACTO"/>
    <property type="match status" value="1"/>
</dbReference>
<dbReference type="InterPro" id="IPR014327">
    <property type="entry name" value="RNA_pol_sigma70_bacteroid"/>
</dbReference>
<evidence type="ECO:0000313" key="6">
    <source>
        <dbReference type="EMBL" id="SCD22263.1"/>
    </source>
</evidence>
<dbReference type="InterPro" id="IPR039425">
    <property type="entry name" value="RNA_pol_sigma-70-like"/>
</dbReference>
<keyword evidence="7" id="KW-1185">Reference proteome</keyword>
<proteinExistence type="inferred from homology"/>
<dbReference type="KEGG" id="psac:PSM36_3480"/>
<dbReference type="SUPFAM" id="SSF88659">
    <property type="entry name" value="Sigma3 and sigma4 domains of RNA polymerase sigma factors"/>
    <property type="match status" value="1"/>
</dbReference>
<dbReference type="SMART" id="SM00421">
    <property type="entry name" value="HTH_LUXR"/>
    <property type="match status" value="1"/>
</dbReference>
<dbReference type="NCBIfam" id="TIGR02985">
    <property type="entry name" value="Sig70_bacteroi1"/>
    <property type="match status" value="1"/>
</dbReference>
<evidence type="ECO:0000259" key="5">
    <source>
        <dbReference type="SMART" id="SM00421"/>
    </source>
</evidence>
<evidence type="ECO:0000256" key="1">
    <source>
        <dbReference type="ARBA" id="ARBA00010641"/>
    </source>
</evidence>
<dbReference type="InterPro" id="IPR036388">
    <property type="entry name" value="WH-like_DNA-bd_sf"/>
</dbReference>
<dbReference type="NCBIfam" id="TIGR02937">
    <property type="entry name" value="sigma70-ECF"/>
    <property type="match status" value="1"/>
</dbReference>
<keyword evidence="2" id="KW-0805">Transcription regulation</keyword>
<dbReference type="Pfam" id="PF04542">
    <property type="entry name" value="Sigma70_r2"/>
    <property type="match status" value="1"/>
</dbReference>
<sequence length="200" mass="23323">MQRIEPDIQQLFTRIKEDDKEAFNCLFRLKYESLLFFAKSYLGETGKAGEVVSDLFVWLWMNHERIGDIGSPEIYLFKSVKNRCLNALRDSSKVVPLDEQPITEQSLADSNPLSRMEHKELSARLHALIENLPDQQKQVFKMIKESGLSARQTAKILHLSHRTVETHLYKAVKKLEEEITLYLGYSPRKKQMKKIMAVLW</sequence>
<dbReference type="InterPro" id="IPR007627">
    <property type="entry name" value="RNA_pol_sigma70_r2"/>
</dbReference>
<dbReference type="Proteomes" id="UP000187464">
    <property type="component" value="Chromosome I"/>
</dbReference>
<dbReference type="InterPro" id="IPR000792">
    <property type="entry name" value="Tscrpt_reg_LuxR_C"/>
</dbReference>
<dbReference type="AlphaFoldDB" id="A0A1R3T1H8"/>
<organism evidence="6 7">
    <name type="scientific">Proteiniphilum saccharofermentans</name>
    <dbReference type="NCBI Taxonomy" id="1642647"/>
    <lineage>
        <taxon>Bacteria</taxon>
        <taxon>Pseudomonadati</taxon>
        <taxon>Bacteroidota</taxon>
        <taxon>Bacteroidia</taxon>
        <taxon>Bacteroidales</taxon>
        <taxon>Dysgonomonadaceae</taxon>
        <taxon>Proteiniphilum</taxon>
    </lineage>
</organism>
<protein>
    <submittedName>
        <fullName evidence="6">RNA polymerase sigma-70 factor</fullName>
    </submittedName>
</protein>
<dbReference type="GO" id="GO:0003677">
    <property type="term" value="F:DNA binding"/>
    <property type="evidence" value="ECO:0007669"/>
    <property type="project" value="InterPro"/>
</dbReference>
<dbReference type="InterPro" id="IPR013249">
    <property type="entry name" value="RNA_pol_sigma70_r4_t2"/>
</dbReference>
<evidence type="ECO:0000256" key="3">
    <source>
        <dbReference type="ARBA" id="ARBA00023082"/>
    </source>
</evidence>
<keyword evidence="4" id="KW-0804">Transcription</keyword>
<evidence type="ECO:0000313" key="7">
    <source>
        <dbReference type="Proteomes" id="UP000187464"/>
    </source>
</evidence>